<dbReference type="GeneID" id="87703528"/>
<keyword evidence="1" id="KW-0934">Plastid</keyword>
<evidence type="ECO:0000313" key="1">
    <source>
        <dbReference type="EMBL" id="QWK43191.1"/>
    </source>
</evidence>
<name>A0A8F0FA42_9PHAE</name>
<geneLocation type="plastid" evidence="1"/>
<protein>
    <submittedName>
        <fullName evidence="1">Uncharacterized protein</fullName>
    </submittedName>
</protein>
<dbReference type="Gene3D" id="2.40.50.140">
    <property type="entry name" value="Nucleic acid-binding proteins"/>
    <property type="match status" value="1"/>
</dbReference>
<accession>A0A8F0FA42</accession>
<reference evidence="1" key="1">
    <citation type="journal article" date="2021" name="Genome Biol. Evol.">
        <title>Genomic rearrangements and sequence evolution across brown algal organelles.</title>
        <authorList>
            <person name="Starko S."/>
            <person name="Bringloe T.T."/>
            <person name="Gomez M.S."/>
            <person name="Darby H."/>
            <person name="Graham S.W."/>
            <person name="Martone P.T."/>
        </authorList>
    </citation>
    <scope>NUCLEOTIDE SEQUENCE</scope>
</reference>
<dbReference type="InterPro" id="IPR012340">
    <property type="entry name" value="NA-bd_OB-fold"/>
</dbReference>
<dbReference type="RefSeq" id="YP_011005404.1">
    <property type="nucleotide sequence ID" value="NC_085296.1"/>
</dbReference>
<organism evidence="1">
    <name type="scientific">Chorda asiatica</name>
    <dbReference type="NCBI Taxonomy" id="1281577"/>
    <lineage>
        <taxon>Eukaryota</taxon>
        <taxon>Sar</taxon>
        <taxon>Stramenopiles</taxon>
        <taxon>Ochrophyta</taxon>
        <taxon>PX clade</taxon>
        <taxon>Phaeophyceae</taxon>
        <taxon>Laminariales</taxon>
        <taxon>Chordaceae</taxon>
        <taxon>Chorda</taxon>
    </lineage>
</organism>
<proteinExistence type="predicted"/>
<gene>
    <name evidence="1" type="primary">ycf41</name>
</gene>
<dbReference type="AlphaFoldDB" id="A0A8F0FA42"/>
<dbReference type="EMBL" id="MZ156037">
    <property type="protein sequence ID" value="QWK43191.1"/>
    <property type="molecule type" value="Genomic_DNA"/>
</dbReference>
<sequence>MNHAILVVKVISNPVYLTYKEYQVIEIKVEFPVSRQKNSGKELTLLLWSDHQGDFVKYYKVQDYLIIEGTLILKGYKTIENKAKIIVKRIYPFLLT</sequence>